<comment type="subunit">
    <text evidence="13">Component of the CCR4-NOT complex; distinct complexes seem to exist that differ in the participation of probably mutually exclusive catalytic subunits. In the complex interacts directly with CNOT3. Interacts with NCOR1, NCOR2. HDAC3 and GPS2.</text>
</comment>
<evidence type="ECO:0000256" key="10">
    <source>
        <dbReference type="ARBA" id="ARBA00023158"/>
    </source>
</evidence>
<keyword evidence="11" id="KW-0804">Transcription</keyword>
<dbReference type="GO" id="GO:2000036">
    <property type="term" value="P:regulation of stem cell population maintenance"/>
    <property type="evidence" value="ECO:0007669"/>
    <property type="project" value="UniProtKB-ARBA"/>
</dbReference>
<keyword evidence="9" id="KW-0805">Transcription regulation</keyword>
<evidence type="ECO:0000256" key="15">
    <source>
        <dbReference type="ARBA" id="ARBA00083550"/>
    </source>
</evidence>
<keyword evidence="4" id="KW-0217">Developmental protein</keyword>
<evidence type="ECO:0000313" key="18">
    <source>
        <dbReference type="Proteomes" id="UP000009022"/>
    </source>
</evidence>
<feature type="domain" description="NOT2/NOT3/NOT5 C-terminal" evidence="16">
    <location>
        <begin position="48"/>
        <end position="172"/>
    </location>
</feature>
<keyword evidence="12" id="KW-0539">Nucleus</keyword>
<dbReference type="FunFam" id="2.30.30.1020:FF:000001">
    <property type="entry name" value="Putative CCR4-NOT transcription complex subunit 2"/>
    <property type="match status" value="1"/>
</dbReference>
<evidence type="ECO:0000256" key="5">
    <source>
        <dbReference type="ARBA" id="ARBA00022490"/>
    </source>
</evidence>
<evidence type="ECO:0000256" key="7">
    <source>
        <dbReference type="ARBA" id="ARBA00022553"/>
    </source>
</evidence>
<organism evidence="17 18">
    <name type="scientific">Trichoplax adhaerens</name>
    <name type="common">Trichoplax reptans</name>
    <dbReference type="NCBI Taxonomy" id="10228"/>
    <lineage>
        <taxon>Eukaryota</taxon>
        <taxon>Metazoa</taxon>
        <taxon>Placozoa</taxon>
        <taxon>Uniplacotomia</taxon>
        <taxon>Trichoplacea</taxon>
        <taxon>Trichoplacidae</taxon>
        <taxon>Trichoplax</taxon>
    </lineage>
</organism>
<dbReference type="CTD" id="6758965"/>
<dbReference type="eggNOG" id="KOG2151">
    <property type="taxonomic scope" value="Eukaryota"/>
</dbReference>
<dbReference type="GO" id="GO:0005634">
    <property type="term" value="C:nucleus"/>
    <property type="evidence" value="ECO:0007669"/>
    <property type="project" value="UniProtKB-SubCell"/>
</dbReference>
<dbReference type="OMA" id="IFYMKPR"/>
<proteinExistence type="inferred from homology"/>
<protein>
    <recommendedName>
        <fullName evidence="14">CCR4-NOT transcription complex subunit 2</fullName>
    </recommendedName>
    <alternativeName>
        <fullName evidence="15">CCR4-associated factor 2</fullName>
    </alternativeName>
</protein>
<dbReference type="InParanoid" id="B3SC17"/>
<evidence type="ECO:0000256" key="6">
    <source>
        <dbReference type="ARBA" id="ARBA00022491"/>
    </source>
</evidence>
<dbReference type="EMBL" id="DS985267">
    <property type="protein sequence ID" value="EDV19773.1"/>
    <property type="molecule type" value="Genomic_DNA"/>
</dbReference>
<dbReference type="OrthoDB" id="25391at2759"/>
<name>B3SC17_TRIAD</name>
<evidence type="ECO:0000313" key="17">
    <source>
        <dbReference type="EMBL" id="EDV19773.1"/>
    </source>
</evidence>
<dbReference type="PANTHER" id="PTHR23326">
    <property type="entry name" value="CCR4 NOT-RELATED"/>
    <property type="match status" value="1"/>
</dbReference>
<keyword evidence="5" id="KW-0963">Cytoplasm</keyword>
<dbReference type="InterPro" id="IPR007282">
    <property type="entry name" value="NOT2/3/5_C"/>
</dbReference>
<accession>B3SC17</accession>
<dbReference type="STRING" id="10228.B3SC17"/>
<dbReference type="KEGG" id="tad:TRIADDRAFT_51117"/>
<evidence type="ECO:0000256" key="14">
    <source>
        <dbReference type="ARBA" id="ARBA00071434"/>
    </source>
</evidence>
<keyword evidence="6" id="KW-0678">Repressor</keyword>
<dbReference type="AlphaFoldDB" id="B3SC17"/>
<dbReference type="GO" id="GO:0006355">
    <property type="term" value="P:regulation of DNA-templated transcription"/>
    <property type="evidence" value="ECO:0007669"/>
    <property type="project" value="InterPro"/>
</dbReference>
<comment type="similarity">
    <text evidence="3">Belongs to the CNOT2/3/5 family.</text>
</comment>
<dbReference type="RefSeq" id="XP_002117797.1">
    <property type="nucleotide sequence ID" value="XM_002117761.1"/>
</dbReference>
<evidence type="ECO:0000256" key="2">
    <source>
        <dbReference type="ARBA" id="ARBA00004496"/>
    </source>
</evidence>
<dbReference type="PhylomeDB" id="B3SC17"/>
<dbReference type="GO" id="GO:0030015">
    <property type="term" value="C:CCR4-NOT core complex"/>
    <property type="evidence" value="ECO:0007669"/>
    <property type="project" value="InterPro"/>
</dbReference>
<dbReference type="InterPro" id="IPR040168">
    <property type="entry name" value="Not2/3/5"/>
</dbReference>
<dbReference type="InterPro" id="IPR038635">
    <property type="entry name" value="CCR4-NOT_su2/3/5_C_sf"/>
</dbReference>
<evidence type="ECO:0000256" key="3">
    <source>
        <dbReference type="ARBA" id="ARBA00007682"/>
    </source>
</evidence>
<evidence type="ECO:0000256" key="13">
    <source>
        <dbReference type="ARBA" id="ARBA00064045"/>
    </source>
</evidence>
<keyword evidence="10" id="KW-0943">RNA-mediated gene silencing</keyword>
<comment type="subcellular location">
    <subcellularLocation>
        <location evidence="2">Cytoplasm</location>
    </subcellularLocation>
    <subcellularLocation>
        <location evidence="1">Nucleus</location>
    </subcellularLocation>
</comment>
<keyword evidence="7" id="KW-0597">Phosphoprotein</keyword>
<dbReference type="GO" id="GO:0006417">
    <property type="term" value="P:regulation of translation"/>
    <property type="evidence" value="ECO:0007669"/>
    <property type="project" value="UniProtKB-KW"/>
</dbReference>
<dbReference type="HOGENOM" id="CLU_033275_4_0_1"/>
<dbReference type="Gene3D" id="2.30.30.1020">
    <property type="entry name" value="CCR4-NOT complex subunit 2/3/5, C-terminal domain"/>
    <property type="match status" value="1"/>
</dbReference>
<evidence type="ECO:0000256" key="8">
    <source>
        <dbReference type="ARBA" id="ARBA00022845"/>
    </source>
</evidence>
<keyword evidence="8" id="KW-0810">Translation regulation</keyword>
<evidence type="ECO:0000256" key="9">
    <source>
        <dbReference type="ARBA" id="ARBA00023015"/>
    </source>
</evidence>
<gene>
    <name evidence="17" type="ORF">TRIADDRAFT_51117</name>
</gene>
<reference evidence="17 18" key="1">
    <citation type="journal article" date="2008" name="Nature">
        <title>The Trichoplax genome and the nature of placozoans.</title>
        <authorList>
            <person name="Srivastava M."/>
            <person name="Begovic E."/>
            <person name="Chapman J."/>
            <person name="Putnam N.H."/>
            <person name="Hellsten U."/>
            <person name="Kawashima T."/>
            <person name="Kuo A."/>
            <person name="Mitros T."/>
            <person name="Salamov A."/>
            <person name="Carpenter M.L."/>
            <person name="Signorovitch A.Y."/>
            <person name="Moreno M.A."/>
            <person name="Kamm K."/>
            <person name="Grimwood J."/>
            <person name="Schmutz J."/>
            <person name="Shapiro H."/>
            <person name="Grigoriev I.V."/>
            <person name="Buss L.W."/>
            <person name="Schierwater B."/>
            <person name="Dellaporta S.L."/>
            <person name="Rokhsar D.S."/>
        </authorList>
    </citation>
    <scope>NUCLEOTIDE SEQUENCE [LARGE SCALE GENOMIC DNA]</scope>
    <source>
        <strain evidence="17 18">Grell-BS-1999</strain>
    </source>
</reference>
<dbReference type="GO" id="GO:0031047">
    <property type="term" value="P:regulatory ncRNA-mediated gene silencing"/>
    <property type="evidence" value="ECO:0007669"/>
    <property type="project" value="UniProtKB-KW"/>
</dbReference>
<evidence type="ECO:0000256" key="1">
    <source>
        <dbReference type="ARBA" id="ARBA00004123"/>
    </source>
</evidence>
<dbReference type="GeneID" id="6758965"/>
<evidence type="ECO:0000256" key="11">
    <source>
        <dbReference type="ARBA" id="ARBA00023163"/>
    </source>
</evidence>
<keyword evidence="18" id="KW-1185">Reference proteome</keyword>
<dbReference type="Proteomes" id="UP000009022">
    <property type="component" value="Unassembled WGS sequence"/>
</dbReference>
<dbReference type="Pfam" id="PF04153">
    <property type="entry name" value="NOT2_3_5_C"/>
    <property type="match status" value="1"/>
</dbReference>
<evidence type="ECO:0000256" key="4">
    <source>
        <dbReference type="ARBA" id="ARBA00022473"/>
    </source>
</evidence>
<evidence type="ECO:0000259" key="16">
    <source>
        <dbReference type="Pfam" id="PF04153"/>
    </source>
</evidence>
<dbReference type="GO" id="GO:0005829">
    <property type="term" value="C:cytosol"/>
    <property type="evidence" value="ECO:0007669"/>
    <property type="project" value="UniProtKB-ARBA"/>
</dbReference>
<evidence type="ECO:0000256" key="12">
    <source>
        <dbReference type="ARBA" id="ARBA00023242"/>
    </source>
</evidence>
<sequence>MVTDQFGMFGLLSFIRAAESDPNLVALALGNDLTTLGLNLNSTENLFNTFSSPWSETQGRPQDIDFNVPPEYLTNMYIRDKLAAIKLNRYNEDLLFYLYYNFGGDFIQLAAANELYDREWRFHKDDRVWITRAPGVDPQVKTNTYERGTYHYFDCHSWRKVAKEFHVDYSKLEERPRIPSTTSSSINSQLN</sequence>